<dbReference type="EMBL" id="AMBO01000324">
    <property type="protein sequence ID" value="EKD01195.1"/>
    <property type="molecule type" value="Genomic_DNA"/>
</dbReference>
<name>K1VAZ4_TRIAC</name>
<dbReference type="AlphaFoldDB" id="K1VAZ4"/>
<protein>
    <submittedName>
        <fullName evidence="1">Uncharacterized protein</fullName>
    </submittedName>
</protein>
<reference evidence="1 2" key="1">
    <citation type="journal article" date="2012" name="Eukaryot. Cell">
        <title>Genome sequence of the Trichosporon asahii environmental strain CBS 8904.</title>
        <authorList>
            <person name="Yang R.Y."/>
            <person name="Li H.T."/>
            <person name="Zhu H."/>
            <person name="Zhou G.P."/>
            <person name="Wang M."/>
            <person name="Wang L."/>
        </authorList>
    </citation>
    <scope>NUCLEOTIDE SEQUENCE [LARGE SCALE GENOMIC DNA]</scope>
    <source>
        <strain evidence="1 2">CBS 8904</strain>
    </source>
</reference>
<organism evidence="1 2">
    <name type="scientific">Trichosporon asahii var. asahii (strain CBS 8904)</name>
    <name type="common">Yeast</name>
    <dbReference type="NCBI Taxonomy" id="1220162"/>
    <lineage>
        <taxon>Eukaryota</taxon>
        <taxon>Fungi</taxon>
        <taxon>Dikarya</taxon>
        <taxon>Basidiomycota</taxon>
        <taxon>Agaricomycotina</taxon>
        <taxon>Tremellomycetes</taxon>
        <taxon>Trichosporonales</taxon>
        <taxon>Trichosporonaceae</taxon>
        <taxon>Trichosporon</taxon>
    </lineage>
</organism>
<dbReference type="HOGENOM" id="CLU_855777_0_0_1"/>
<sequence length="367" mass="42211">MSPTSLDPSHFPHLFDIVIAHLYHETEMDALASLRATNSALRDLVDRRLATHVIVVGGGVETFRFGIWRDEWKDGHPLTRVVDFHDMDVDCHALEHVASPSRFLRGSYPTVLRELGNANANNFWPEHPCKDFTFISVFDSSKGKPITNRWTLLEATNSRNIEIRCAHSIVSVIYHHGYGFQIPTPLTWNLNRKPIDGLEVTIMIVPHSAVQEAEYPPETPIVYRPCPQISQLNELVANVVVLLEESPMLTVRIVGSEYWEEAWWDPNFSGVWPDEWEEAVSADTEEERVMALWEKLFDAKAESRRWYNEERHTAAKKRVSFIPLTEFKEQVGEEMFELCIECDYEYPSDDESAQVAYDSEELEEGGF</sequence>
<gene>
    <name evidence="1" type="ORF">A1Q2_04518</name>
</gene>
<proteinExistence type="predicted"/>
<dbReference type="Proteomes" id="UP000006757">
    <property type="component" value="Unassembled WGS sequence"/>
</dbReference>
<keyword evidence="2" id="KW-1185">Reference proteome</keyword>
<evidence type="ECO:0000313" key="2">
    <source>
        <dbReference type="Proteomes" id="UP000006757"/>
    </source>
</evidence>
<comment type="caution">
    <text evidence="1">The sequence shown here is derived from an EMBL/GenBank/DDBJ whole genome shotgun (WGS) entry which is preliminary data.</text>
</comment>
<accession>K1VAZ4</accession>
<evidence type="ECO:0000313" key="1">
    <source>
        <dbReference type="EMBL" id="EKD01195.1"/>
    </source>
</evidence>
<dbReference type="InParanoid" id="K1VAZ4"/>